<evidence type="ECO:0000256" key="2">
    <source>
        <dbReference type="SAM" id="MobiDB-lite"/>
    </source>
</evidence>
<organism evidence="3 4">
    <name type="scientific">Neolentinus lepideus HHB14362 ss-1</name>
    <dbReference type="NCBI Taxonomy" id="1314782"/>
    <lineage>
        <taxon>Eukaryota</taxon>
        <taxon>Fungi</taxon>
        <taxon>Dikarya</taxon>
        <taxon>Basidiomycota</taxon>
        <taxon>Agaricomycotina</taxon>
        <taxon>Agaricomycetes</taxon>
        <taxon>Gloeophyllales</taxon>
        <taxon>Gloeophyllaceae</taxon>
        <taxon>Neolentinus</taxon>
    </lineage>
</organism>
<protein>
    <submittedName>
        <fullName evidence="3">Uncharacterized protein</fullName>
    </submittedName>
</protein>
<feature type="coiled-coil region" evidence="1">
    <location>
        <begin position="865"/>
        <end position="892"/>
    </location>
</feature>
<accession>A0A165NZI4</accession>
<proteinExistence type="predicted"/>
<evidence type="ECO:0000313" key="3">
    <source>
        <dbReference type="EMBL" id="KZT20323.1"/>
    </source>
</evidence>
<dbReference type="InParanoid" id="A0A165NZI4"/>
<keyword evidence="1" id="KW-0175">Coiled coil</keyword>
<reference evidence="3 4" key="1">
    <citation type="journal article" date="2016" name="Mol. Biol. Evol.">
        <title>Comparative Genomics of Early-Diverging Mushroom-Forming Fungi Provides Insights into the Origins of Lignocellulose Decay Capabilities.</title>
        <authorList>
            <person name="Nagy L.G."/>
            <person name="Riley R."/>
            <person name="Tritt A."/>
            <person name="Adam C."/>
            <person name="Daum C."/>
            <person name="Floudas D."/>
            <person name="Sun H."/>
            <person name="Yadav J.S."/>
            <person name="Pangilinan J."/>
            <person name="Larsson K.H."/>
            <person name="Matsuura K."/>
            <person name="Barry K."/>
            <person name="Labutti K."/>
            <person name="Kuo R."/>
            <person name="Ohm R.A."/>
            <person name="Bhattacharya S.S."/>
            <person name="Shirouzu T."/>
            <person name="Yoshinaga Y."/>
            <person name="Martin F.M."/>
            <person name="Grigoriev I.V."/>
            <person name="Hibbett D.S."/>
        </authorList>
    </citation>
    <scope>NUCLEOTIDE SEQUENCE [LARGE SCALE GENOMIC DNA]</scope>
    <source>
        <strain evidence="3 4">HHB14362 ss-1</strain>
    </source>
</reference>
<evidence type="ECO:0000256" key="1">
    <source>
        <dbReference type="SAM" id="Coils"/>
    </source>
</evidence>
<gene>
    <name evidence="3" type="ORF">NEOLEDRAFT_1151422</name>
</gene>
<dbReference type="AlphaFoldDB" id="A0A165NZI4"/>
<evidence type="ECO:0000313" key="4">
    <source>
        <dbReference type="Proteomes" id="UP000076761"/>
    </source>
</evidence>
<keyword evidence="4" id="KW-1185">Reference proteome</keyword>
<feature type="region of interest" description="Disordered" evidence="2">
    <location>
        <begin position="957"/>
        <end position="1004"/>
    </location>
</feature>
<dbReference type="OrthoDB" id="2990096at2759"/>
<name>A0A165NZI4_9AGAM</name>
<sequence length="1092" mass="123499">MSFAPDIHRGHSHAFNVTHLSADVLADYRDYIFPRSIRDAFDSSTFSLATPTLWVKMELVDLYLNRKNWVKSNCTLEDATHAQLKRYKIFVEFSLYKTWVNIEHFNAFLASLPLTLHSQPPIAALPQLHHDTATPSDATLASGVPYHAAKQEPLEVTGLWLDMKIKKQRLNAYQDLSHSGSDSMQAGRSQCPIEILDSDEEAEILLAPSPSPPPPSSDISCYSTPSSIRVMPASCDSSYGQLLIKDEAESSEFAIPKDDKPAPAGILVHTKTGETRVTSHLSVKHVIYLEHIPAIFTVPRESTAYVIDFTAIPITWEGRGGDENTYSGLIRKENLDSWNGSSGHASGDCYVYGLLGEMKELWWAELDANERKNREPSTQMARFFQRVMESRCQEPCKGKPVMVQLAEPPSKYCKYHFIGCSAWSHYDTYSHHYVQIEKNIDEDELRELLQSEGKNYHKGITLQDKCPLLLHPCHSRTSLMVKFRQGPLITLSKVVVVLEKPHNHPVHPSDKLTFQQKALVKAMIKNADQGGTVSAMKLRLATTTTERLGGATWSTVLPAYSSAKRLRALVKCEKTKEYPHRMGWEGVLHKMEHQQSLPESKCGETNEWEVAGMVDRYNKCATLASLYCTRATREAFYLVWKEFFNTINKVTNKPFHLQTIHKTGSCKALIVDAEPAQVQALGDILLEMNDLNISGITSTDALFIAQYVIKTCSTHWDRNIDNLPKDIPIEVIKRLKGFPGLRNKAKVQAWQEWCFTSEYKAVRDWYAQKISHPWYLPSVNQFLSPMPKENWLSTPDHTNLVETAHAAWNAETGINSSLLDAIKIQRQESLILSPRAYSQDQVLAAEFAAFEDHNHWNGPAEQESKRKKNTQKSHYQAEYMRLKDELAASSQKKHDSLIHKGEIQDRLSVLQIELQSCCSDERIILQQERQELEAEQELGLSTRKTWVERKKEIEKQMSDLKDGPLKGARRQADHPSIQGHLDSSDDSDTSTAAATSKPIPSPHSTVLSMVSEEHCLDTEVASEATRMPAENDRNSLDPSYLPDGRAESQETQMHPFLDFSLMSMEEFLYADLDETQLMALPYDWLFGVIGGN</sequence>
<dbReference type="EMBL" id="KV425622">
    <property type="protein sequence ID" value="KZT20323.1"/>
    <property type="molecule type" value="Genomic_DNA"/>
</dbReference>
<dbReference type="Proteomes" id="UP000076761">
    <property type="component" value="Unassembled WGS sequence"/>
</dbReference>